<dbReference type="PANTHER" id="PTHR45827:SF1">
    <property type="entry name" value="SORTING NEXIN"/>
    <property type="match status" value="1"/>
</dbReference>
<dbReference type="EMBL" id="FN668689">
    <property type="protein sequence ID" value="CBK25040.2"/>
    <property type="molecule type" value="Genomic_DNA"/>
</dbReference>
<dbReference type="OrthoDB" id="5227681at2759"/>
<dbReference type="GO" id="GO:0097320">
    <property type="term" value="P:plasma membrane tubulation"/>
    <property type="evidence" value="ECO:0007669"/>
    <property type="project" value="TreeGrafter"/>
</dbReference>
<dbReference type="GO" id="GO:0006897">
    <property type="term" value="P:endocytosis"/>
    <property type="evidence" value="ECO:0007669"/>
    <property type="project" value="TreeGrafter"/>
</dbReference>
<dbReference type="AlphaFoldDB" id="D8MAF1"/>
<feature type="domain" description="PX" evidence="2">
    <location>
        <begin position="1"/>
        <end position="94"/>
    </location>
</feature>
<dbReference type="GO" id="GO:0005886">
    <property type="term" value="C:plasma membrane"/>
    <property type="evidence" value="ECO:0007669"/>
    <property type="project" value="TreeGrafter"/>
</dbReference>
<dbReference type="RefSeq" id="XP_012899088.1">
    <property type="nucleotide sequence ID" value="XM_013043634.1"/>
</dbReference>
<sequence length="481" mass="56113">MRPYTTYLVTLYPLKVELRRRYSEFDNLREILLRRYPAMLLNPLPPKKAVNNTSEETVLLRMKSLEKWLNDAVAIPYIRMDVTFRDFISAQSINWGRFPEKDSLNLHNVEVKSKKGSVQNEGFEKYQEYMQHIKCPEDVEASLKTFKEQVESLVAVTRKTVESIQTMIARQNAFTQSIDVMSTNMKELLETTKNMNYQSLKVDDKMMQDNEVIGKILESTSKACDSWFFAADFIPNRGGRALGDEMEFVLLQTEGLQELFDRRWQYLNRYVDIWHKKDAALFEVHVNKRKGNKAKMEKAQAVVDEIEHQVRHSKKLLTRFTKLLLSVELKMYVQKQSVAILTAFSKYAACSHVSYQEQLPVWEVLGREIYTEYEKLYNNYKEEFEKLRQLGDEDDDIEELDSSESDKEEEEAAKKKPKLGLFGRKEKKEEKEEEKKKKKNDDDDDDDDVSSISEVDSSVSDVDSISSDVDEISDSDSESDL</sequence>
<dbReference type="Gene3D" id="3.30.1520.10">
    <property type="entry name" value="Phox-like domain"/>
    <property type="match status" value="1"/>
</dbReference>
<dbReference type="PROSITE" id="PS50195">
    <property type="entry name" value="PX"/>
    <property type="match status" value="1"/>
</dbReference>
<dbReference type="SMART" id="SM00312">
    <property type="entry name" value="PX"/>
    <property type="match status" value="1"/>
</dbReference>
<evidence type="ECO:0000259" key="2">
    <source>
        <dbReference type="PROSITE" id="PS50195"/>
    </source>
</evidence>
<evidence type="ECO:0000313" key="3">
    <source>
        <dbReference type="EMBL" id="CBK25040.2"/>
    </source>
</evidence>
<evidence type="ECO:0000256" key="1">
    <source>
        <dbReference type="SAM" id="MobiDB-lite"/>
    </source>
</evidence>
<dbReference type="Pfam" id="PF00787">
    <property type="entry name" value="PX"/>
    <property type="match status" value="1"/>
</dbReference>
<dbReference type="OMA" id="GREIYTE"/>
<gene>
    <name evidence="3" type="ORF">GSBLH_T00004681001</name>
</gene>
<feature type="region of interest" description="Disordered" evidence="1">
    <location>
        <begin position="392"/>
        <end position="481"/>
    </location>
</feature>
<reference evidence="3" key="1">
    <citation type="submission" date="2010-02" db="EMBL/GenBank/DDBJ databases">
        <title>Sequencing and annotation of the Blastocystis hominis genome.</title>
        <authorList>
            <person name="Wincker P."/>
        </authorList>
    </citation>
    <scope>NUCLEOTIDE SEQUENCE</scope>
    <source>
        <strain evidence="3">Singapore isolate B</strain>
    </source>
</reference>
<dbReference type="CDD" id="cd06093">
    <property type="entry name" value="PX_domain"/>
    <property type="match status" value="1"/>
</dbReference>
<dbReference type="GO" id="GO:0031410">
    <property type="term" value="C:cytoplasmic vesicle"/>
    <property type="evidence" value="ECO:0007669"/>
    <property type="project" value="TreeGrafter"/>
</dbReference>
<dbReference type="InParanoid" id="D8MAF1"/>
<dbReference type="Proteomes" id="UP000008312">
    <property type="component" value="Unassembled WGS sequence"/>
</dbReference>
<organism evidence="3">
    <name type="scientific">Blastocystis hominis</name>
    <dbReference type="NCBI Taxonomy" id="12968"/>
    <lineage>
        <taxon>Eukaryota</taxon>
        <taxon>Sar</taxon>
        <taxon>Stramenopiles</taxon>
        <taxon>Bigyra</taxon>
        <taxon>Opalozoa</taxon>
        <taxon>Opalinata</taxon>
        <taxon>Blastocystidae</taxon>
        <taxon>Blastocystis</taxon>
    </lineage>
</organism>
<dbReference type="PANTHER" id="PTHR45827">
    <property type="entry name" value="SORTING NEXIN"/>
    <property type="match status" value="1"/>
</dbReference>
<dbReference type="InterPro" id="IPR001683">
    <property type="entry name" value="PX_dom"/>
</dbReference>
<accession>D8MAF1</accession>
<dbReference type="GeneID" id="24921691"/>
<feature type="compositionally biased region" description="Acidic residues" evidence="1">
    <location>
        <begin position="392"/>
        <end position="411"/>
    </location>
</feature>
<dbReference type="GO" id="GO:0035091">
    <property type="term" value="F:phosphatidylinositol binding"/>
    <property type="evidence" value="ECO:0007669"/>
    <property type="project" value="InterPro"/>
</dbReference>
<feature type="compositionally biased region" description="Low complexity" evidence="1">
    <location>
        <begin position="450"/>
        <end position="467"/>
    </location>
</feature>
<proteinExistence type="predicted"/>
<dbReference type="GO" id="GO:0016197">
    <property type="term" value="P:endosomal transport"/>
    <property type="evidence" value="ECO:0007669"/>
    <property type="project" value="TreeGrafter"/>
</dbReference>
<protein>
    <recommendedName>
        <fullName evidence="2">PX domain-containing protein</fullName>
    </recommendedName>
</protein>
<evidence type="ECO:0000313" key="4">
    <source>
        <dbReference type="Proteomes" id="UP000008312"/>
    </source>
</evidence>
<feature type="compositionally biased region" description="Acidic residues" evidence="1">
    <location>
        <begin position="468"/>
        <end position="481"/>
    </location>
</feature>
<keyword evidence="4" id="KW-1185">Reference proteome</keyword>
<name>D8MAF1_BLAHO</name>
<dbReference type="SUPFAM" id="SSF64268">
    <property type="entry name" value="PX domain"/>
    <property type="match status" value="1"/>
</dbReference>
<feature type="compositionally biased region" description="Basic and acidic residues" evidence="1">
    <location>
        <begin position="423"/>
        <end position="441"/>
    </location>
</feature>
<dbReference type="InterPro" id="IPR036871">
    <property type="entry name" value="PX_dom_sf"/>
</dbReference>